<evidence type="ECO:0000256" key="4">
    <source>
        <dbReference type="SAM" id="Phobius"/>
    </source>
</evidence>
<evidence type="ECO:0000256" key="3">
    <source>
        <dbReference type="SAM" id="Coils"/>
    </source>
</evidence>
<keyword evidence="1 2" id="KW-0807">Transducer</keyword>
<proteinExistence type="predicted"/>
<name>A0AAW5E8E2_9BACI</name>
<dbReference type="SUPFAM" id="SSF58104">
    <property type="entry name" value="Methyl-accepting chemotaxis protein (MCP) signaling domain"/>
    <property type="match status" value="1"/>
</dbReference>
<keyword evidence="7" id="KW-1185">Reference proteome</keyword>
<dbReference type="GO" id="GO:0007165">
    <property type="term" value="P:signal transduction"/>
    <property type="evidence" value="ECO:0007669"/>
    <property type="project" value="UniProtKB-KW"/>
</dbReference>
<evidence type="ECO:0000313" key="7">
    <source>
        <dbReference type="Proteomes" id="UP001431131"/>
    </source>
</evidence>
<feature type="transmembrane region" description="Helical" evidence="4">
    <location>
        <begin position="21"/>
        <end position="41"/>
    </location>
</feature>
<dbReference type="PANTHER" id="PTHR32089:SF114">
    <property type="entry name" value="METHYL-ACCEPTING CHEMOTAXIS PROTEIN MCPB"/>
    <property type="match status" value="1"/>
</dbReference>
<organism evidence="6 7">
    <name type="scientific">Fredinandcohnia quinoae</name>
    <dbReference type="NCBI Taxonomy" id="2918902"/>
    <lineage>
        <taxon>Bacteria</taxon>
        <taxon>Bacillati</taxon>
        <taxon>Bacillota</taxon>
        <taxon>Bacilli</taxon>
        <taxon>Bacillales</taxon>
        <taxon>Bacillaceae</taxon>
        <taxon>Fredinandcohnia</taxon>
    </lineage>
</organism>
<protein>
    <submittedName>
        <fullName evidence="6">Methyl-accepting chemotaxis protein</fullName>
    </submittedName>
</protein>
<dbReference type="SMART" id="SM00283">
    <property type="entry name" value="MA"/>
    <property type="match status" value="1"/>
</dbReference>
<dbReference type="PANTHER" id="PTHR32089">
    <property type="entry name" value="METHYL-ACCEPTING CHEMOTAXIS PROTEIN MCPB"/>
    <property type="match status" value="1"/>
</dbReference>
<dbReference type="RefSeq" id="WP_240253964.1">
    <property type="nucleotide sequence ID" value="NZ_JAKTTI010000007.1"/>
</dbReference>
<feature type="coiled-coil region" evidence="3">
    <location>
        <begin position="180"/>
        <end position="207"/>
    </location>
</feature>
<evidence type="ECO:0000256" key="2">
    <source>
        <dbReference type="PROSITE-ProRule" id="PRU00284"/>
    </source>
</evidence>
<feature type="transmembrane region" description="Helical" evidence="4">
    <location>
        <begin position="47"/>
        <end position="67"/>
    </location>
</feature>
<dbReference type="InterPro" id="IPR004089">
    <property type="entry name" value="MCPsignal_dom"/>
</dbReference>
<evidence type="ECO:0000256" key="1">
    <source>
        <dbReference type="ARBA" id="ARBA00023224"/>
    </source>
</evidence>
<dbReference type="GO" id="GO:0016020">
    <property type="term" value="C:membrane"/>
    <property type="evidence" value="ECO:0007669"/>
    <property type="project" value="InterPro"/>
</dbReference>
<reference evidence="6" key="1">
    <citation type="submission" date="2022-02" db="EMBL/GenBank/DDBJ databases">
        <title>Fredinandcohnia quinoae sp. nov. isolated from Chenopodium quinoa seeds.</title>
        <authorList>
            <person name="Saati-Santamaria Z."/>
            <person name="Flores-Felix J.D."/>
            <person name="Igual J.M."/>
            <person name="Velazquez E."/>
            <person name="Garcia-Fraile P."/>
            <person name="Martinez-Molina E."/>
        </authorList>
    </citation>
    <scope>NUCLEOTIDE SEQUENCE</scope>
    <source>
        <strain evidence="6">SECRCQ15</strain>
    </source>
</reference>
<keyword evidence="3" id="KW-0175">Coiled coil</keyword>
<gene>
    <name evidence="6" type="ORF">MJG50_06865</name>
</gene>
<dbReference type="EMBL" id="JAKTTI010000007">
    <property type="protein sequence ID" value="MCH1625044.1"/>
    <property type="molecule type" value="Genomic_DNA"/>
</dbReference>
<feature type="transmembrane region" description="Helical" evidence="4">
    <location>
        <begin position="148"/>
        <end position="164"/>
    </location>
</feature>
<dbReference type="PROSITE" id="PS50111">
    <property type="entry name" value="CHEMOTAXIS_TRANSDUC_2"/>
    <property type="match status" value="1"/>
</dbReference>
<keyword evidence="4" id="KW-1133">Transmembrane helix</keyword>
<feature type="transmembrane region" description="Helical" evidence="4">
    <location>
        <begin position="79"/>
        <end position="106"/>
    </location>
</feature>
<evidence type="ECO:0000259" key="5">
    <source>
        <dbReference type="PROSITE" id="PS50111"/>
    </source>
</evidence>
<dbReference type="Proteomes" id="UP001431131">
    <property type="component" value="Unassembled WGS sequence"/>
</dbReference>
<accession>A0AAW5E8E2</accession>
<comment type="caution">
    <text evidence="6">The sequence shown here is derived from an EMBL/GenBank/DDBJ whole genome shotgun (WGS) entry which is preliminary data.</text>
</comment>
<evidence type="ECO:0000313" key="6">
    <source>
        <dbReference type="EMBL" id="MCH1625044.1"/>
    </source>
</evidence>
<feature type="transmembrane region" description="Helical" evidence="4">
    <location>
        <begin position="118"/>
        <end position="136"/>
    </location>
</feature>
<feature type="domain" description="Methyl-accepting transducer" evidence="5">
    <location>
        <begin position="214"/>
        <end position="464"/>
    </location>
</feature>
<keyword evidence="4" id="KW-0812">Transmembrane</keyword>
<dbReference type="Gene3D" id="1.10.287.950">
    <property type="entry name" value="Methyl-accepting chemotaxis protein"/>
    <property type="match status" value="1"/>
</dbReference>
<dbReference type="Pfam" id="PF00015">
    <property type="entry name" value="MCPsignal"/>
    <property type="match status" value="1"/>
</dbReference>
<keyword evidence="4" id="KW-0472">Membrane</keyword>
<dbReference type="AlphaFoldDB" id="A0AAW5E8E2"/>
<sequence>MTGSMLNLEQVEKADIQRKNKLVTIVTLISVVLAIIVDIAIQQSLQVILTIAIGGLTFVAIIGVLIYKEVFITRLPYIIMVGMSIVIYLIMSVSSAPPIVLLPLYLLTAAAIYNKRPILVLGVASGLLLSILFLLTTIEEIGYSTQHIIVYYLIFSVIILTLFFQNQVTKKLTQDIHVLNENTKNMLEKQRLQAVQLESNSQTISENISNIRSQGEDQMHSFNEMTIAVTEISAGMNSQNEAASTITESVEKLNKVVQHLIEGSNQLNKQTVSANHASENGSVTIELLLSKITDFHESVTSMSGTMNQLVTKIQETNTFTDKIQEIASQTNLLALNASIEAARAGESGKGFAVVADEIRKLSELTSNTVNLISQNLFAVNERTMLTQKQMNENAEKMNESVELTKETKGVFANIDQTVSELNESVKKFERISKEIGSSSSSIETSVSEFAAIIEETTASLEEITATIENQNNQIHQLVSYVQNTDDATTELMEIFKEK</sequence>